<name>A0A1Z4LRY3_9CYAN</name>
<proteinExistence type="predicted"/>
<protein>
    <submittedName>
        <fullName evidence="1">Uncharacterized protein</fullName>
    </submittedName>
</protein>
<keyword evidence="2" id="KW-1185">Reference proteome</keyword>
<organism evidence="1 2">
    <name type="scientific">Calothrix parasitica NIES-267</name>
    <dbReference type="NCBI Taxonomy" id="1973488"/>
    <lineage>
        <taxon>Bacteria</taxon>
        <taxon>Bacillati</taxon>
        <taxon>Cyanobacteriota</taxon>
        <taxon>Cyanophyceae</taxon>
        <taxon>Nostocales</taxon>
        <taxon>Calotrichaceae</taxon>
        <taxon>Calothrix</taxon>
    </lineage>
</organism>
<sequence>MHSIFEILPGSLKYKTPIIDIAVIQHPVQTGYAMLKGSWLAAIVMQTKDNTKYSISIKEGFNFVKP</sequence>
<accession>A0A1Z4LRY3</accession>
<dbReference type="EMBL" id="AP018227">
    <property type="protein sequence ID" value="BAY84013.1"/>
    <property type="molecule type" value="Genomic_DNA"/>
</dbReference>
<evidence type="ECO:0000313" key="1">
    <source>
        <dbReference type="EMBL" id="BAY84013.1"/>
    </source>
</evidence>
<dbReference type="Proteomes" id="UP000218418">
    <property type="component" value="Chromosome"/>
</dbReference>
<dbReference type="AlphaFoldDB" id="A0A1Z4LRY3"/>
<gene>
    <name evidence="1" type="ORF">NIES267_35070</name>
</gene>
<evidence type="ECO:0000313" key="2">
    <source>
        <dbReference type="Proteomes" id="UP000218418"/>
    </source>
</evidence>
<reference evidence="1 2" key="1">
    <citation type="submission" date="2017-06" db="EMBL/GenBank/DDBJ databases">
        <title>Genome sequencing of cyanobaciteial culture collection at National Institute for Environmental Studies (NIES).</title>
        <authorList>
            <person name="Hirose Y."/>
            <person name="Shimura Y."/>
            <person name="Fujisawa T."/>
            <person name="Nakamura Y."/>
            <person name="Kawachi M."/>
        </authorList>
    </citation>
    <scope>NUCLEOTIDE SEQUENCE [LARGE SCALE GENOMIC DNA]</scope>
    <source>
        <strain evidence="1 2">NIES-267</strain>
    </source>
</reference>